<dbReference type="KEGG" id="ppsr:I6J18_04435"/>
<gene>
    <name evidence="1" type="ORF">I6J18_04435</name>
</gene>
<evidence type="ECO:0000313" key="1">
    <source>
        <dbReference type="EMBL" id="QQT01154.1"/>
    </source>
</evidence>
<dbReference type="AlphaFoldDB" id="A0A974NNY7"/>
<dbReference type="RefSeq" id="WP_040373233.1">
    <property type="nucleotide sequence ID" value="NZ_CP068053.1"/>
</dbReference>
<keyword evidence="2" id="KW-1185">Reference proteome</keyword>
<dbReference type="EMBL" id="CP068053">
    <property type="protein sequence ID" value="QQT01154.1"/>
    <property type="molecule type" value="Genomic_DNA"/>
</dbReference>
<name>A0A974NNY7_PERPY</name>
<organism evidence="1 2">
    <name type="scientific">Peribacillus psychrosaccharolyticus</name>
    <name type="common">Bacillus psychrosaccharolyticus</name>
    <dbReference type="NCBI Taxonomy" id="1407"/>
    <lineage>
        <taxon>Bacteria</taxon>
        <taxon>Bacillati</taxon>
        <taxon>Bacillota</taxon>
        <taxon>Bacilli</taxon>
        <taxon>Bacillales</taxon>
        <taxon>Bacillaceae</taxon>
        <taxon>Peribacillus</taxon>
    </lineage>
</organism>
<accession>A0A974NNY7</accession>
<protein>
    <submittedName>
        <fullName evidence="1">Uncharacterized protein</fullName>
    </submittedName>
</protein>
<evidence type="ECO:0000313" key="2">
    <source>
        <dbReference type="Proteomes" id="UP000595254"/>
    </source>
</evidence>
<proteinExistence type="predicted"/>
<dbReference type="Proteomes" id="UP000595254">
    <property type="component" value="Chromosome"/>
</dbReference>
<reference evidence="1 2" key="1">
    <citation type="submission" date="2021-01" db="EMBL/GenBank/DDBJ databases">
        <title>FDA dAtabase for Regulatory Grade micrObial Sequences (FDA-ARGOS): Supporting development and validation of Infectious Disease Dx tests.</title>
        <authorList>
            <person name="Nelson B."/>
            <person name="Plummer A."/>
            <person name="Tallon L."/>
            <person name="Sadzewicz L."/>
            <person name="Zhao X."/>
            <person name="Boylan J."/>
            <person name="Ott S."/>
            <person name="Bowen H."/>
            <person name="Vavikolanu K."/>
            <person name="Mehta A."/>
            <person name="Aluvathingal J."/>
            <person name="Nadendla S."/>
            <person name="Myers T."/>
            <person name="Yan Y."/>
            <person name="Sichtig H."/>
        </authorList>
    </citation>
    <scope>NUCLEOTIDE SEQUENCE [LARGE SCALE GENOMIC DNA]</scope>
    <source>
        <strain evidence="1 2">FDAARGOS_1161</strain>
    </source>
</reference>
<sequence length="145" mass="16748">MENKINLISLFDKLIEDSHGEMKFAFIRKGNTFIYTDVTSPLLEALNITRDEFVGKSVDNCSFIGDDLAVKLKEIYPAAWGGKRVVFYCVPNQRTNTFFVVTLNPQIDNNKFVEVMGNCVPLDKEEFKDTLHMLKKFKPFEIRNE</sequence>